<reference evidence="4 5" key="1">
    <citation type="journal article" date="2020" name="Int. J. Syst. Evol. Microbiol.">
        <title>Reclassification of Streptomyces castelarensis and Streptomyces sporoclivatus as later heterotypic synonyms of Streptomyces antimycoticus.</title>
        <authorList>
            <person name="Komaki H."/>
            <person name="Tamura T."/>
        </authorList>
    </citation>
    <scope>NUCLEOTIDE SEQUENCE [LARGE SCALE GENOMIC DNA]</scope>
    <source>
        <strain evidence="2 5">NBRC 100767</strain>
        <strain evidence="3 4">NBRC 12839</strain>
    </source>
</reference>
<protein>
    <submittedName>
        <fullName evidence="3">Uncharacterized protein</fullName>
    </submittedName>
</protein>
<name>A0A4D4JZA0_9ACTN</name>
<sequence length="145" mass="15287">MVFVAENGKFSEDAISFQCSAPVTDRRVKYIAKRAAKNISSELSQMMVPTLVRFGRLTDGCACPVSTAVAVATTDIMSVAYPALTPGVPFGVSRTVARASTLLVGVVRDSPSKEGEIRTPPPPDGCTGVASATGARQITYFARRS</sequence>
<dbReference type="EMBL" id="AP019620">
    <property type="protein sequence ID" value="BBJ44384.1"/>
    <property type="molecule type" value="Genomic_DNA"/>
</dbReference>
<dbReference type="EMBL" id="BJHV01000001">
    <property type="protein sequence ID" value="GDY42151.1"/>
    <property type="molecule type" value="Genomic_DNA"/>
</dbReference>
<evidence type="ECO:0000313" key="5">
    <source>
        <dbReference type="Proteomes" id="UP000463951"/>
    </source>
</evidence>
<gene>
    <name evidence="3" type="ORF">SANT12839_030330</name>
    <name evidence="2" type="ORF">SSPO_071020</name>
</gene>
<evidence type="ECO:0000313" key="4">
    <source>
        <dbReference type="Proteomes" id="UP000299290"/>
    </source>
</evidence>
<evidence type="ECO:0000313" key="3">
    <source>
        <dbReference type="EMBL" id="GDY42151.1"/>
    </source>
</evidence>
<proteinExistence type="predicted"/>
<evidence type="ECO:0000313" key="2">
    <source>
        <dbReference type="EMBL" id="BBJ44384.1"/>
    </source>
</evidence>
<keyword evidence="4" id="KW-1185">Reference proteome</keyword>
<dbReference type="AlphaFoldDB" id="A0A4D4JZA0"/>
<evidence type="ECO:0000256" key="1">
    <source>
        <dbReference type="SAM" id="MobiDB-lite"/>
    </source>
</evidence>
<dbReference type="Proteomes" id="UP000299290">
    <property type="component" value="Unassembled WGS sequence"/>
</dbReference>
<organism evidence="3 4">
    <name type="scientific">Streptomyces antimycoticus</name>
    <dbReference type="NCBI Taxonomy" id="68175"/>
    <lineage>
        <taxon>Bacteria</taxon>
        <taxon>Bacillati</taxon>
        <taxon>Actinomycetota</taxon>
        <taxon>Actinomycetes</taxon>
        <taxon>Kitasatosporales</taxon>
        <taxon>Streptomycetaceae</taxon>
        <taxon>Streptomyces</taxon>
        <taxon>Streptomyces violaceusniger group</taxon>
    </lineage>
</organism>
<accession>A0A4D4JZA0</accession>
<feature type="region of interest" description="Disordered" evidence="1">
    <location>
        <begin position="111"/>
        <end position="130"/>
    </location>
</feature>
<dbReference type="Proteomes" id="UP000463951">
    <property type="component" value="Chromosome"/>
</dbReference>